<evidence type="ECO:0000256" key="4">
    <source>
        <dbReference type="ARBA" id="ARBA00022989"/>
    </source>
</evidence>
<name>A0AA38FEV6_TAXCH</name>
<evidence type="ECO:0000256" key="6">
    <source>
        <dbReference type="SAM" id="Phobius"/>
    </source>
</evidence>
<evidence type="ECO:0000256" key="3">
    <source>
        <dbReference type="ARBA" id="ARBA00022692"/>
    </source>
</evidence>
<evidence type="ECO:0000313" key="8">
    <source>
        <dbReference type="Proteomes" id="UP000824469"/>
    </source>
</evidence>
<feature type="non-terminal residue" evidence="7">
    <location>
        <position position="403"/>
    </location>
</feature>
<dbReference type="OMA" id="LLGYMFP"/>
<proteinExistence type="inferred from homology"/>
<organism evidence="7 8">
    <name type="scientific">Taxus chinensis</name>
    <name type="common">Chinese yew</name>
    <name type="synonym">Taxus wallichiana var. chinensis</name>
    <dbReference type="NCBI Taxonomy" id="29808"/>
    <lineage>
        <taxon>Eukaryota</taxon>
        <taxon>Viridiplantae</taxon>
        <taxon>Streptophyta</taxon>
        <taxon>Embryophyta</taxon>
        <taxon>Tracheophyta</taxon>
        <taxon>Spermatophyta</taxon>
        <taxon>Pinopsida</taxon>
        <taxon>Pinidae</taxon>
        <taxon>Conifers II</taxon>
        <taxon>Cupressales</taxon>
        <taxon>Taxaceae</taxon>
        <taxon>Taxus</taxon>
    </lineage>
</organism>
<gene>
    <name evidence="7" type="ORF">KI387_031122</name>
</gene>
<dbReference type="InterPro" id="IPR002293">
    <property type="entry name" value="AA/rel_permease1"/>
</dbReference>
<reference evidence="7 8" key="1">
    <citation type="journal article" date="2021" name="Nat. Plants">
        <title>The Taxus genome provides insights into paclitaxel biosynthesis.</title>
        <authorList>
            <person name="Xiong X."/>
            <person name="Gou J."/>
            <person name="Liao Q."/>
            <person name="Li Y."/>
            <person name="Zhou Q."/>
            <person name="Bi G."/>
            <person name="Li C."/>
            <person name="Du R."/>
            <person name="Wang X."/>
            <person name="Sun T."/>
            <person name="Guo L."/>
            <person name="Liang H."/>
            <person name="Lu P."/>
            <person name="Wu Y."/>
            <person name="Zhang Z."/>
            <person name="Ro D.K."/>
            <person name="Shang Y."/>
            <person name="Huang S."/>
            <person name="Yan J."/>
        </authorList>
    </citation>
    <scope>NUCLEOTIDE SEQUENCE [LARGE SCALE GENOMIC DNA]</scope>
    <source>
        <strain evidence="7">Ta-2019</strain>
    </source>
</reference>
<feature type="transmembrane region" description="Helical" evidence="6">
    <location>
        <begin position="126"/>
        <end position="143"/>
    </location>
</feature>
<comment type="subcellular location">
    <subcellularLocation>
        <location evidence="1">Membrane</location>
        <topology evidence="1">Multi-pass membrane protein</topology>
    </subcellularLocation>
</comment>
<evidence type="ECO:0008006" key="9">
    <source>
        <dbReference type="Google" id="ProtNLM"/>
    </source>
</evidence>
<feature type="transmembrane region" description="Helical" evidence="6">
    <location>
        <begin position="299"/>
        <end position="323"/>
    </location>
</feature>
<keyword evidence="5 6" id="KW-0472">Membrane</keyword>
<dbReference type="GO" id="GO:0005886">
    <property type="term" value="C:plasma membrane"/>
    <property type="evidence" value="ECO:0007669"/>
    <property type="project" value="TreeGrafter"/>
</dbReference>
<evidence type="ECO:0000256" key="5">
    <source>
        <dbReference type="ARBA" id="ARBA00023136"/>
    </source>
</evidence>
<dbReference type="PANTHER" id="PTHR43243">
    <property type="entry name" value="INNER MEMBRANE TRANSPORTER YGJI-RELATED"/>
    <property type="match status" value="1"/>
</dbReference>
<keyword evidence="4 6" id="KW-1133">Transmembrane helix</keyword>
<evidence type="ECO:0000256" key="2">
    <source>
        <dbReference type="ARBA" id="ARBA00008572"/>
    </source>
</evidence>
<accession>A0AA38FEV6</accession>
<feature type="transmembrane region" description="Helical" evidence="6">
    <location>
        <begin position="259"/>
        <end position="278"/>
    </location>
</feature>
<feature type="transmembrane region" description="Helical" evidence="6">
    <location>
        <begin position="216"/>
        <end position="239"/>
    </location>
</feature>
<protein>
    <recommendedName>
        <fullName evidence="9">Cationic amino acid transporter</fullName>
    </recommendedName>
</protein>
<evidence type="ECO:0000256" key="1">
    <source>
        <dbReference type="ARBA" id="ARBA00004141"/>
    </source>
</evidence>
<dbReference type="Gene3D" id="1.20.1740.10">
    <property type="entry name" value="Amino acid/polyamine transporter I"/>
    <property type="match status" value="1"/>
</dbReference>
<dbReference type="Proteomes" id="UP000824469">
    <property type="component" value="Unassembled WGS sequence"/>
</dbReference>
<comment type="caution">
    <text evidence="7">The sequence shown here is derived from an EMBL/GenBank/DDBJ whole genome shotgun (WGS) entry which is preliminary data.</text>
</comment>
<dbReference type="PANTHER" id="PTHR43243:SF3">
    <property type="entry name" value="OS04G0543600 PROTEIN"/>
    <property type="match status" value="1"/>
</dbReference>
<feature type="transmembrane region" description="Helical" evidence="6">
    <location>
        <begin position="190"/>
        <end position="209"/>
    </location>
</feature>
<dbReference type="EMBL" id="JAHRHJ020000010">
    <property type="protein sequence ID" value="KAH9299440.1"/>
    <property type="molecule type" value="Genomic_DNA"/>
</dbReference>
<feature type="transmembrane region" description="Helical" evidence="6">
    <location>
        <begin position="66"/>
        <end position="88"/>
    </location>
</feature>
<dbReference type="AlphaFoldDB" id="A0AA38FEV6"/>
<keyword evidence="8" id="KW-1185">Reference proteome</keyword>
<keyword evidence="3 6" id="KW-0812">Transmembrane</keyword>
<sequence>MGDDGGKEDAVASSFSGCFSYTNALAETPKRLKERAWVTSTPLQEMTQIRQRSGADMRRKLEWYDLVAMGVGGMLGAGVFVTTGTVAHETAGPAVVLSYIVAGVSALLSAFCYTEFAVEMPVAGGAFSYLRITFGEFAGYFAGANLVMEYVLSNAAIARGFTTNFASVFGIMHENAWRIRANGLADGYNMLDFPAVGLVILLSICLCYSTKESSTLNIAVTFFHLLLYGFIIVAGFAYGNFDNLTKPSKATEPEGFAPFGARGIFVGAAMVYFSYIGYDSVSTMAEEIKHPAKSLPLGVSGSVIIVSILYCLMSLALCLLLPYDLIMKDSAAFPGAFKQSVGWKWGSNMVGVGASLGIVASLLVAMLGQARYLCVIGRARLIPYWFARVHPTTGTPMNATLSL</sequence>
<comment type="similarity">
    <text evidence="2">Belongs to the amino acid-polyamine-organocation (APC) superfamily. Cationic amino acid transporter (CAT) (TC 2.A.3.3) family.</text>
</comment>
<dbReference type="Pfam" id="PF13520">
    <property type="entry name" value="AA_permease_2"/>
    <property type="match status" value="1"/>
</dbReference>
<feature type="transmembrane region" description="Helical" evidence="6">
    <location>
        <begin position="94"/>
        <end position="114"/>
    </location>
</feature>
<dbReference type="GO" id="GO:0015171">
    <property type="term" value="F:amino acid transmembrane transporter activity"/>
    <property type="evidence" value="ECO:0007669"/>
    <property type="project" value="TreeGrafter"/>
</dbReference>
<evidence type="ECO:0000313" key="7">
    <source>
        <dbReference type="EMBL" id="KAH9299440.1"/>
    </source>
</evidence>
<dbReference type="PIRSF" id="PIRSF006060">
    <property type="entry name" value="AA_transporter"/>
    <property type="match status" value="1"/>
</dbReference>
<feature type="transmembrane region" description="Helical" evidence="6">
    <location>
        <begin position="343"/>
        <end position="368"/>
    </location>
</feature>